<evidence type="ECO:0000256" key="1">
    <source>
        <dbReference type="SAM" id="MobiDB-lite"/>
    </source>
</evidence>
<dbReference type="EMBL" id="JAKMUS010000006">
    <property type="protein sequence ID" value="MCZ9293856.1"/>
    <property type="molecule type" value="Genomic_DNA"/>
</dbReference>
<organism evidence="4 5">
    <name type="scientific">Corynebacterium meitnerae</name>
    <dbReference type="NCBI Taxonomy" id="2913498"/>
    <lineage>
        <taxon>Bacteria</taxon>
        <taxon>Bacillati</taxon>
        <taxon>Actinomycetota</taxon>
        <taxon>Actinomycetes</taxon>
        <taxon>Mycobacteriales</taxon>
        <taxon>Corynebacteriaceae</taxon>
        <taxon>Corynebacterium</taxon>
    </lineage>
</organism>
<dbReference type="GO" id="GO:0016042">
    <property type="term" value="P:lipid catabolic process"/>
    <property type="evidence" value="ECO:0007669"/>
    <property type="project" value="InterPro"/>
</dbReference>
<evidence type="ECO:0000256" key="3">
    <source>
        <dbReference type="SAM" id="SignalP"/>
    </source>
</evidence>
<keyword evidence="2" id="KW-0472">Membrane</keyword>
<feature type="transmembrane region" description="Helical" evidence="2">
    <location>
        <begin position="499"/>
        <end position="522"/>
    </location>
</feature>
<dbReference type="PANTHER" id="PTHR34853:SF1">
    <property type="entry name" value="LIPASE 5"/>
    <property type="match status" value="1"/>
</dbReference>
<evidence type="ECO:0000313" key="5">
    <source>
        <dbReference type="Proteomes" id="UP001146468"/>
    </source>
</evidence>
<keyword evidence="2" id="KW-0812">Transmembrane</keyword>
<evidence type="ECO:0000256" key="2">
    <source>
        <dbReference type="SAM" id="Phobius"/>
    </source>
</evidence>
<dbReference type="Gene3D" id="3.40.50.1820">
    <property type="entry name" value="alpha/beta hydrolase"/>
    <property type="match status" value="1"/>
</dbReference>
<feature type="chain" id="PRO_5040790284" evidence="3">
    <location>
        <begin position="23"/>
        <end position="528"/>
    </location>
</feature>
<dbReference type="RefSeq" id="WP_269965291.1">
    <property type="nucleotide sequence ID" value="NZ_JAKMUS010000006.1"/>
</dbReference>
<sequence length="528" mass="56397">MAKKLSGVLLAATLAVTSTVVAPGGVGFAAADEVAGEVAATADGFYNTADVAPSTPGEILKQMKTSYSNILGSTDSELPPEATKIMYTTTDANGQLVPVTGYMVEPTVPWRGKGPRPTLVVGRGTVGQGDHCAPSRNWPLDGQPDPISSKRTVNLEGLYDFAMSRYGVRVVVTDLVGMGTEGVHTYMNRLDQAHAMLDAARAVKHLVGEENFGKIGFYGHSQGGGASAAAVEEARNYYSADEQANIAGAYASAPPANLREVQRNIDGSDLSGAIGYTINGMVERYDGFEDVLDKYLSEKGKEVLESFKNTCTNDITEEPYAFMTTREWTKDGRSLEEILKEPDMAKALERMDEQEIGQGSPVAPVMVISGRYDRQVEFKQARNLAMKWCTVDGAQVIYRDDIVPEIEDGMPNHLVQAMSGPLYGFGFMLDRFNGKPLPEDQVCKNFGGNKETDKYGSGVSMSSHLSSMPLSSKLVPNNAPESGPSSGVDGSGISNQEGILATIILAVLGIIGAGIGAGWPMLSQMLKF</sequence>
<proteinExistence type="predicted"/>
<dbReference type="PANTHER" id="PTHR34853">
    <property type="match status" value="1"/>
</dbReference>
<accession>A0A9X3RK42</accession>
<dbReference type="Gene3D" id="1.10.260.130">
    <property type="match status" value="1"/>
</dbReference>
<gene>
    <name evidence="4" type="ORF">L8U60_05080</name>
</gene>
<feature type="signal peptide" evidence="3">
    <location>
        <begin position="1"/>
        <end position="22"/>
    </location>
</feature>
<name>A0A9X3RK42_9CORY</name>
<dbReference type="InterPro" id="IPR005152">
    <property type="entry name" value="Lipase_secreted"/>
</dbReference>
<dbReference type="InterPro" id="IPR029058">
    <property type="entry name" value="AB_hydrolase_fold"/>
</dbReference>
<dbReference type="Proteomes" id="UP001146468">
    <property type="component" value="Unassembled WGS sequence"/>
</dbReference>
<keyword evidence="5" id="KW-1185">Reference proteome</keyword>
<feature type="region of interest" description="Disordered" evidence="1">
    <location>
        <begin position="457"/>
        <end position="490"/>
    </location>
</feature>
<feature type="compositionally biased region" description="Low complexity" evidence="1">
    <location>
        <begin position="457"/>
        <end position="472"/>
    </location>
</feature>
<protein>
    <submittedName>
        <fullName evidence="4">Lipase family protein</fullName>
    </submittedName>
</protein>
<dbReference type="Pfam" id="PF03583">
    <property type="entry name" value="LIP"/>
    <property type="match status" value="1"/>
</dbReference>
<dbReference type="GO" id="GO:0004806">
    <property type="term" value="F:triacylglycerol lipase activity"/>
    <property type="evidence" value="ECO:0007669"/>
    <property type="project" value="InterPro"/>
</dbReference>
<dbReference type="AlphaFoldDB" id="A0A9X3RK42"/>
<evidence type="ECO:0000313" key="4">
    <source>
        <dbReference type="EMBL" id="MCZ9293856.1"/>
    </source>
</evidence>
<keyword evidence="3" id="KW-0732">Signal</keyword>
<dbReference type="SUPFAM" id="SSF53474">
    <property type="entry name" value="alpha/beta-Hydrolases"/>
    <property type="match status" value="1"/>
</dbReference>
<keyword evidence="2" id="KW-1133">Transmembrane helix</keyword>
<comment type="caution">
    <text evidence="4">The sequence shown here is derived from an EMBL/GenBank/DDBJ whole genome shotgun (WGS) entry which is preliminary data.</text>
</comment>
<reference evidence="4" key="1">
    <citation type="submission" date="2022-02" db="EMBL/GenBank/DDBJ databases">
        <title>Corynebacterium sp. from urogenital microbiome.</title>
        <authorList>
            <person name="Cappelli E.A."/>
            <person name="Ribeiro T.G."/>
            <person name="Peixe L."/>
        </authorList>
    </citation>
    <scope>NUCLEOTIDE SEQUENCE</scope>
    <source>
        <strain evidence="4">C8Ua_172</strain>
    </source>
</reference>